<name>A0A9D2R8J6_9FIRM</name>
<evidence type="ECO:0000256" key="4">
    <source>
        <dbReference type="ARBA" id="ARBA00023163"/>
    </source>
</evidence>
<dbReference type="Gene3D" id="1.10.260.40">
    <property type="entry name" value="lambda repressor-like DNA-binding domains"/>
    <property type="match status" value="1"/>
</dbReference>
<dbReference type="GO" id="GO:0000976">
    <property type="term" value="F:transcription cis-regulatory region binding"/>
    <property type="evidence" value="ECO:0007669"/>
    <property type="project" value="TreeGrafter"/>
</dbReference>
<proteinExistence type="predicted"/>
<reference evidence="6" key="1">
    <citation type="journal article" date="2021" name="PeerJ">
        <title>Extensive microbial diversity within the chicken gut microbiome revealed by metagenomics and culture.</title>
        <authorList>
            <person name="Gilroy R."/>
            <person name="Ravi A."/>
            <person name="Getino M."/>
            <person name="Pursley I."/>
            <person name="Horton D.L."/>
            <person name="Alikhan N.F."/>
            <person name="Baker D."/>
            <person name="Gharbi K."/>
            <person name="Hall N."/>
            <person name="Watson M."/>
            <person name="Adriaenssens E.M."/>
            <person name="Foster-Nyarko E."/>
            <person name="Jarju S."/>
            <person name="Secka A."/>
            <person name="Antonio M."/>
            <person name="Oren A."/>
            <person name="Chaudhuri R.R."/>
            <person name="La Ragione R."/>
            <person name="Hildebrand F."/>
            <person name="Pallen M.J."/>
        </authorList>
    </citation>
    <scope>NUCLEOTIDE SEQUENCE</scope>
    <source>
        <strain evidence="6">ChiW19-6364</strain>
    </source>
</reference>
<accession>A0A9D2R8J6</accession>
<gene>
    <name evidence="6" type="ORF">H9913_00595</name>
</gene>
<dbReference type="AlphaFoldDB" id="A0A9D2R8J6"/>
<dbReference type="Pfam" id="PF00356">
    <property type="entry name" value="LacI"/>
    <property type="match status" value="1"/>
</dbReference>
<dbReference type="SMART" id="SM00354">
    <property type="entry name" value="HTH_LACI"/>
    <property type="match status" value="1"/>
</dbReference>
<evidence type="ECO:0000256" key="2">
    <source>
        <dbReference type="ARBA" id="ARBA00023015"/>
    </source>
</evidence>
<comment type="caution">
    <text evidence="6">The sequence shown here is derived from an EMBL/GenBank/DDBJ whole genome shotgun (WGS) entry which is preliminary data.</text>
</comment>
<evidence type="ECO:0000256" key="3">
    <source>
        <dbReference type="ARBA" id="ARBA00023125"/>
    </source>
</evidence>
<dbReference type="SUPFAM" id="SSF47413">
    <property type="entry name" value="lambda repressor-like DNA-binding domains"/>
    <property type="match status" value="1"/>
</dbReference>
<dbReference type="EMBL" id="DWUX01000007">
    <property type="protein sequence ID" value="HJD38498.1"/>
    <property type="molecule type" value="Genomic_DNA"/>
</dbReference>
<reference evidence="6" key="2">
    <citation type="submission" date="2021-04" db="EMBL/GenBank/DDBJ databases">
        <authorList>
            <person name="Gilroy R."/>
        </authorList>
    </citation>
    <scope>NUCLEOTIDE SEQUENCE</scope>
    <source>
        <strain evidence="6">ChiW19-6364</strain>
    </source>
</reference>
<sequence length="340" mass="38245">MGQKKSVKMEDIAEALGVSIVTVSNALKGKKGVSDSLRKKIADTAEKMGYRSVVREKKEEKSYIIGVAVAEKYVKEFPSFYMDIYKRIAAEAVKKGHLTVLEVVTAEKEALEKPFEPFLEQKTAGLILIGELNELYIQAIRSTYDIPVVCVDYYDVYEDMDYIITDGFGGMEQMTRFLLDQGFSDLMFVGTPDGTKNITDRYLGYCKALELAGEEEAQNNILPDRDFSNGDYRIQFELPDKLPEAFVCNCDKTAEILLQKLKKREIHVPEDVSVVGFDNYNTRNLTPLKLTTYENDEKAIAQISVNTILKRIEGRKKPSGVRIVGGSIVLGNTVRRKGDL</sequence>
<dbReference type="PANTHER" id="PTHR30146:SF148">
    <property type="entry name" value="HTH-TYPE TRANSCRIPTIONAL REPRESSOR PURR-RELATED"/>
    <property type="match status" value="1"/>
</dbReference>
<dbReference type="InterPro" id="IPR046335">
    <property type="entry name" value="LacI/GalR-like_sensor"/>
</dbReference>
<dbReference type="PANTHER" id="PTHR30146">
    <property type="entry name" value="LACI-RELATED TRANSCRIPTIONAL REPRESSOR"/>
    <property type="match status" value="1"/>
</dbReference>
<dbReference type="Proteomes" id="UP000823850">
    <property type="component" value="Unassembled WGS sequence"/>
</dbReference>
<keyword evidence="2" id="KW-0805">Transcription regulation</keyword>
<protein>
    <submittedName>
        <fullName evidence="6">LacI family DNA-binding transcriptional regulator</fullName>
    </submittedName>
</protein>
<dbReference type="InterPro" id="IPR010982">
    <property type="entry name" value="Lambda_DNA-bd_dom_sf"/>
</dbReference>
<feature type="domain" description="HTH lacI-type" evidence="5">
    <location>
        <begin position="7"/>
        <end position="51"/>
    </location>
</feature>
<evidence type="ECO:0000256" key="1">
    <source>
        <dbReference type="ARBA" id="ARBA00022491"/>
    </source>
</evidence>
<organism evidence="6 7">
    <name type="scientific">Candidatus Blautia stercoripullorum</name>
    <dbReference type="NCBI Taxonomy" id="2838502"/>
    <lineage>
        <taxon>Bacteria</taxon>
        <taxon>Bacillati</taxon>
        <taxon>Bacillota</taxon>
        <taxon>Clostridia</taxon>
        <taxon>Lachnospirales</taxon>
        <taxon>Lachnospiraceae</taxon>
        <taxon>Blautia</taxon>
    </lineage>
</organism>
<dbReference type="SUPFAM" id="SSF53822">
    <property type="entry name" value="Periplasmic binding protein-like I"/>
    <property type="match status" value="1"/>
</dbReference>
<evidence type="ECO:0000313" key="7">
    <source>
        <dbReference type="Proteomes" id="UP000823850"/>
    </source>
</evidence>
<evidence type="ECO:0000313" key="6">
    <source>
        <dbReference type="EMBL" id="HJD38498.1"/>
    </source>
</evidence>
<keyword evidence="1" id="KW-0678">Repressor</keyword>
<dbReference type="PROSITE" id="PS50932">
    <property type="entry name" value="HTH_LACI_2"/>
    <property type="match status" value="1"/>
</dbReference>
<dbReference type="GO" id="GO:0003700">
    <property type="term" value="F:DNA-binding transcription factor activity"/>
    <property type="evidence" value="ECO:0007669"/>
    <property type="project" value="TreeGrafter"/>
</dbReference>
<dbReference type="Pfam" id="PF13377">
    <property type="entry name" value="Peripla_BP_3"/>
    <property type="match status" value="1"/>
</dbReference>
<dbReference type="InterPro" id="IPR000843">
    <property type="entry name" value="HTH_LacI"/>
</dbReference>
<dbReference type="InterPro" id="IPR028082">
    <property type="entry name" value="Peripla_BP_I"/>
</dbReference>
<evidence type="ECO:0000259" key="5">
    <source>
        <dbReference type="PROSITE" id="PS50932"/>
    </source>
</evidence>
<keyword evidence="3 6" id="KW-0238">DNA-binding</keyword>
<dbReference type="CDD" id="cd01392">
    <property type="entry name" value="HTH_LacI"/>
    <property type="match status" value="1"/>
</dbReference>
<dbReference type="Gene3D" id="3.40.50.2300">
    <property type="match status" value="2"/>
</dbReference>
<keyword evidence="4" id="KW-0804">Transcription</keyword>